<organism evidence="1 2">
    <name type="scientific">Deinococcus peraridilitoris (strain DSM 19664 / LMG 22246 / CIP 109416 / KR-200)</name>
    <dbReference type="NCBI Taxonomy" id="937777"/>
    <lineage>
        <taxon>Bacteria</taxon>
        <taxon>Thermotogati</taxon>
        <taxon>Deinococcota</taxon>
        <taxon>Deinococci</taxon>
        <taxon>Deinococcales</taxon>
        <taxon>Deinococcaceae</taxon>
        <taxon>Deinococcus</taxon>
    </lineage>
</organism>
<dbReference type="KEGG" id="dpd:Deipe_2218"/>
<gene>
    <name evidence="1" type="ordered locus">Deipe_2218</name>
</gene>
<evidence type="ECO:0000313" key="2">
    <source>
        <dbReference type="Proteomes" id="UP000010467"/>
    </source>
</evidence>
<reference evidence="2" key="1">
    <citation type="submission" date="2012-03" db="EMBL/GenBank/DDBJ databases">
        <title>Complete sequence of chromosome of Deinococcus peraridilitoris DSM 19664.</title>
        <authorList>
            <person name="Lucas S."/>
            <person name="Copeland A."/>
            <person name="Lapidus A."/>
            <person name="Glavina del Rio T."/>
            <person name="Dalin E."/>
            <person name="Tice H."/>
            <person name="Bruce D."/>
            <person name="Goodwin L."/>
            <person name="Pitluck S."/>
            <person name="Peters L."/>
            <person name="Mikhailova N."/>
            <person name="Lu M."/>
            <person name="Kyrpides N."/>
            <person name="Mavromatis K."/>
            <person name="Ivanova N."/>
            <person name="Brettin T."/>
            <person name="Detter J.C."/>
            <person name="Han C."/>
            <person name="Larimer F."/>
            <person name="Land M."/>
            <person name="Hauser L."/>
            <person name="Markowitz V."/>
            <person name="Cheng J.-F."/>
            <person name="Hugenholtz P."/>
            <person name="Woyke T."/>
            <person name="Wu D."/>
            <person name="Pukall R."/>
            <person name="Steenblock K."/>
            <person name="Brambilla E."/>
            <person name="Klenk H.-P."/>
            <person name="Eisen J.A."/>
        </authorList>
    </citation>
    <scope>NUCLEOTIDE SEQUENCE [LARGE SCALE GENOMIC DNA]</scope>
    <source>
        <strain evidence="2">DSM 19664 / LMG 22246 / CIP 109416 / KR-200</strain>
    </source>
</reference>
<sequence length="45" mass="5010">MNPSFLFERQTIRASPDYSGETGRKKIEQSLTIVVSSLLLGVVLQ</sequence>
<dbReference type="AlphaFoldDB" id="L0A1D4"/>
<protein>
    <submittedName>
        <fullName evidence="1">Uncharacterized protein</fullName>
    </submittedName>
</protein>
<keyword evidence="2" id="KW-1185">Reference proteome</keyword>
<dbReference type="Proteomes" id="UP000010467">
    <property type="component" value="Chromosome"/>
</dbReference>
<proteinExistence type="predicted"/>
<dbReference type="HOGENOM" id="CLU_3198872_0_0_0"/>
<evidence type="ECO:0000313" key="1">
    <source>
        <dbReference type="EMBL" id="AFZ67703.1"/>
    </source>
</evidence>
<dbReference type="EMBL" id="CP003382">
    <property type="protein sequence ID" value="AFZ67703.1"/>
    <property type="molecule type" value="Genomic_DNA"/>
</dbReference>
<name>L0A1D4_DEIPD</name>
<dbReference type="PATRIC" id="fig|937777.3.peg.2220"/>
<accession>L0A1D4</accession>